<reference evidence="2" key="1">
    <citation type="submission" date="2022-07" db="EMBL/GenBank/DDBJ databases">
        <title>Phylogenomic reconstructions and comparative analyses of Kickxellomycotina fungi.</title>
        <authorList>
            <person name="Reynolds N.K."/>
            <person name="Stajich J.E."/>
            <person name="Barry K."/>
            <person name="Grigoriev I.V."/>
            <person name="Crous P."/>
            <person name="Smith M.E."/>
        </authorList>
    </citation>
    <scope>NUCLEOTIDE SEQUENCE</scope>
    <source>
        <strain evidence="2">NBRC 100468</strain>
    </source>
</reference>
<gene>
    <name evidence="2" type="ORF">H4219_000805</name>
</gene>
<comment type="caution">
    <text evidence="2">The sequence shown here is derived from an EMBL/GenBank/DDBJ whole genome shotgun (WGS) entry which is preliminary data.</text>
</comment>
<evidence type="ECO:0000256" key="1">
    <source>
        <dbReference type="SAM" id="MobiDB-lite"/>
    </source>
</evidence>
<feature type="compositionally biased region" description="Polar residues" evidence="1">
    <location>
        <begin position="92"/>
        <end position="104"/>
    </location>
</feature>
<proteinExistence type="predicted"/>
<dbReference type="EMBL" id="JANBPU010000006">
    <property type="protein sequence ID" value="KAJ1921206.1"/>
    <property type="molecule type" value="Genomic_DNA"/>
</dbReference>
<evidence type="ECO:0000313" key="2">
    <source>
        <dbReference type="EMBL" id="KAJ1921206.1"/>
    </source>
</evidence>
<keyword evidence="3" id="KW-1185">Reference proteome</keyword>
<feature type="compositionally biased region" description="Acidic residues" evidence="1">
    <location>
        <begin position="189"/>
        <end position="198"/>
    </location>
</feature>
<accession>A0A9W8A243</accession>
<name>A0A9W8A243_9FUNG</name>
<organism evidence="2 3">
    <name type="scientific">Mycoemilia scoparia</name>
    <dbReference type="NCBI Taxonomy" id="417184"/>
    <lineage>
        <taxon>Eukaryota</taxon>
        <taxon>Fungi</taxon>
        <taxon>Fungi incertae sedis</taxon>
        <taxon>Zoopagomycota</taxon>
        <taxon>Kickxellomycotina</taxon>
        <taxon>Kickxellomycetes</taxon>
        <taxon>Kickxellales</taxon>
        <taxon>Kickxellaceae</taxon>
        <taxon>Mycoemilia</taxon>
    </lineage>
</organism>
<dbReference type="AlphaFoldDB" id="A0A9W8A243"/>
<evidence type="ECO:0000313" key="3">
    <source>
        <dbReference type="Proteomes" id="UP001150538"/>
    </source>
</evidence>
<dbReference type="Proteomes" id="UP001150538">
    <property type="component" value="Unassembled WGS sequence"/>
</dbReference>
<feature type="region of interest" description="Disordered" evidence="1">
    <location>
        <begin position="169"/>
        <end position="198"/>
    </location>
</feature>
<protein>
    <submittedName>
        <fullName evidence="2">Uncharacterized protein</fullName>
    </submittedName>
</protein>
<feature type="region of interest" description="Disordered" evidence="1">
    <location>
        <begin position="82"/>
        <end position="104"/>
    </location>
</feature>
<sequence>MDTSAINYDKEAHKAGHLDRYSTGLPHSLATPYTSPTSLTRKRRHVLDEDGEVHGKRLCVSSLQKWIGNLCLDQTNHIAHDATPLNPPPLESTPSVSNDFSKPGSNEDKMLRLFLASQEPDKMDEEDTRIFENSKIVCHYPLGPMTQFQPKLPKEPENEMALVLYKQPILSTPKDEDEFPENTKIPNSDDNDQSMDID</sequence>